<keyword evidence="1" id="KW-0472">Membrane</keyword>
<organism evidence="2">
    <name type="scientific">Jonesiaceae bacterium BS-20</name>
    <dbReference type="NCBI Taxonomy" id="3120821"/>
    <lineage>
        <taxon>Bacteria</taxon>
        <taxon>Bacillati</taxon>
        <taxon>Actinomycetota</taxon>
        <taxon>Actinomycetes</taxon>
        <taxon>Micrococcales</taxon>
        <taxon>Jonesiaceae</taxon>
    </lineage>
</organism>
<dbReference type="AlphaFoldDB" id="A0AAU7DSD0"/>
<reference evidence="2" key="1">
    <citation type="submission" date="2024-02" db="EMBL/GenBank/DDBJ databases">
        <title>Tomenella chthoni gen. nov. sp. nov., a member of the family Jonesiaceae isolated from bat guano.</title>
        <authorList>
            <person name="Miller S.L."/>
            <person name="King J."/>
            <person name="Sankaranarayanan K."/>
            <person name="Lawson P.A."/>
        </authorList>
    </citation>
    <scope>NUCLEOTIDE SEQUENCE</scope>
    <source>
        <strain evidence="2">BS-20</strain>
    </source>
</reference>
<evidence type="ECO:0000256" key="1">
    <source>
        <dbReference type="SAM" id="Phobius"/>
    </source>
</evidence>
<proteinExistence type="predicted"/>
<sequence>MTSPAKPKFKVAWILLFLMFIVVTTMFGSTSVGTCVDYAEGAGESYCKDQNYLLANPLLAVTLLVGLGWSGFQVFKK</sequence>
<keyword evidence="1" id="KW-1133">Transmembrane helix</keyword>
<keyword evidence="1" id="KW-0812">Transmembrane</keyword>
<accession>A0AAU7DSD0</accession>
<feature type="transmembrane region" description="Helical" evidence="1">
    <location>
        <begin position="12"/>
        <end position="32"/>
    </location>
</feature>
<evidence type="ECO:0000313" key="2">
    <source>
        <dbReference type="EMBL" id="XBH20366.1"/>
    </source>
</evidence>
<dbReference type="EMBL" id="CP146203">
    <property type="protein sequence ID" value="XBH20366.1"/>
    <property type="molecule type" value="Genomic_DNA"/>
</dbReference>
<name>A0AAU7DSD0_9MICO</name>
<gene>
    <name evidence="2" type="ORF">V5R04_08890</name>
</gene>
<feature type="transmembrane region" description="Helical" evidence="1">
    <location>
        <begin position="52"/>
        <end position="72"/>
    </location>
</feature>
<protein>
    <submittedName>
        <fullName evidence="2">Uncharacterized protein</fullName>
    </submittedName>
</protein>